<evidence type="ECO:0000313" key="2">
    <source>
        <dbReference type="Proteomes" id="UP001234297"/>
    </source>
</evidence>
<dbReference type="EMBL" id="CM056811">
    <property type="protein sequence ID" value="KAJ8637122.1"/>
    <property type="molecule type" value="Genomic_DNA"/>
</dbReference>
<organism evidence="1 2">
    <name type="scientific">Persea americana</name>
    <name type="common">Avocado</name>
    <dbReference type="NCBI Taxonomy" id="3435"/>
    <lineage>
        <taxon>Eukaryota</taxon>
        <taxon>Viridiplantae</taxon>
        <taxon>Streptophyta</taxon>
        <taxon>Embryophyta</taxon>
        <taxon>Tracheophyta</taxon>
        <taxon>Spermatophyta</taxon>
        <taxon>Magnoliopsida</taxon>
        <taxon>Magnoliidae</taxon>
        <taxon>Laurales</taxon>
        <taxon>Lauraceae</taxon>
        <taxon>Persea</taxon>
    </lineage>
</organism>
<dbReference type="Proteomes" id="UP001234297">
    <property type="component" value="Chromosome 3"/>
</dbReference>
<sequence>MNEKYETHLPNATPNTMPKKHEREQTLTPQSSPSPDSTKRPKTQALISSPISPHSSKEKGKAKIEQDEKDNDERGDQEMDLCGICLSEEGKAIRGQIDSCDHYFCFVCIMEWSKLESKCPICKQRFGSIRRLAKEGVFSRERIVQVPVRDQVYHPLGNGTTGPSDPYEDTCCTECQTSENESLLLLCDLCDSAAHTYCVGLGRTVPEGDWYCHDCSVSRNEHSDQLDNDCRYQNSSRTIGKKPAYEADISISEIVREERSLVVREVRSLAELARDRSIFSEEHGNQVECNSPPRKRQSQSSSLPPKQSSSAAVSVKEPEQGPRTLHQCRNLHGRIRAMRENWNALRNGSVMFSLRMLNSGGRNNIRRKDTGARIHGNSSEPQPLVSKTAGEDSVFTKNTHDVERAWKMMEVAKSIEGTTGVAGSGNHCTPNHPVSKNNVLKETRNRTLSFSILNSKPSMHKNEGGIPSEKCQKDQARNENVSSSILNSKPSTHKVMGGIPSEKSQKDLCPELVHKKWKSRACENQKLMIDIKDMHQVDIRFPVAHLSGYSELQSSKQAMESFQEVVSHLPMRQPSNLHSEGNVPYCSGRVIDSLPRVSDLSFSSTKPIVSSNCNVDPSREIVGVCRKVDDAQRKDDGAKCEVQALVKLNLKLLSKDKQLGADKFKEVARLATHTILAACGLEHTKSSVRPFPSWTCTHTLQSQKCRASNLMPSSCRECFYVFVKNVVDSIMAETTLNTSILKN</sequence>
<name>A0ACC2LUH2_PERAE</name>
<keyword evidence="2" id="KW-1185">Reference proteome</keyword>
<accession>A0ACC2LUH2</accession>
<proteinExistence type="predicted"/>
<gene>
    <name evidence="1" type="ORF">MRB53_011389</name>
</gene>
<reference evidence="1 2" key="1">
    <citation type="journal article" date="2022" name="Hortic Res">
        <title>A haplotype resolved chromosomal level avocado genome allows analysis of novel avocado genes.</title>
        <authorList>
            <person name="Nath O."/>
            <person name="Fletcher S.J."/>
            <person name="Hayward A."/>
            <person name="Shaw L.M."/>
            <person name="Masouleh A.K."/>
            <person name="Furtado A."/>
            <person name="Henry R.J."/>
            <person name="Mitter N."/>
        </authorList>
    </citation>
    <scope>NUCLEOTIDE SEQUENCE [LARGE SCALE GENOMIC DNA]</scope>
    <source>
        <strain evidence="2">cv. Hass</strain>
    </source>
</reference>
<comment type="caution">
    <text evidence="1">The sequence shown here is derived from an EMBL/GenBank/DDBJ whole genome shotgun (WGS) entry which is preliminary data.</text>
</comment>
<protein>
    <submittedName>
        <fullName evidence="1">Uncharacterized protein</fullName>
    </submittedName>
</protein>
<evidence type="ECO:0000313" key="1">
    <source>
        <dbReference type="EMBL" id="KAJ8637122.1"/>
    </source>
</evidence>